<gene>
    <name evidence="2" type="ORF">L873DRAFT_1805026</name>
</gene>
<organism evidence="2 3">
    <name type="scientific">Choiromyces venosus 120613-1</name>
    <dbReference type="NCBI Taxonomy" id="1336337"/>
    <lineage>
        <taxon>Eukaryota</taxon>
        <taxon>Fungi</taxon>
        <taxon>Dikarya</taxon>
        <taxon>Ascomycota</taxon>
        <taxon>Pezizomycotina</taxon>
        <taxon>Pezizomycetes</taxon>
        <taxon>Pezizales</taxon>
        <taxon>Tuberaceae</taxon>
        <taxon>Choiromyces</taxon>
    </lineage>
</organism>
<protein>
    <submittedName>
        <fullName evidence="2">Uncharacterized protein</fullName>
    </submittedName>
</protein>
<dbReference type="Proteomes" id="UP000276215">
    <property type="component" value="Unassembled WGS sequence"/>
</dbReference>
<name>A0A3N4JQL0_9PEZI</name>
<reference evidence="2 3" key="1">
    <citation type="journal article" date="2018" name="Nat. Ecol. Evol.">
        <title>Pezizomycetes genomes reveal the molecular basis of ectomycorrhizal truffle lifestyle.</title>
        <authorList>
            <person name="Murat C."/>
            <person name="Payen T."/>
            <person name="Noel B."/>
            <person name="Kuo A."/>
            <person name="Morin E."/>
            <person name="Chen J."/>
            <person name="Kohler A."/>
            <person name="Krizsan K."/>
            <person name="Balestrini R."/>
            <person name="Da Silva C."/>
            <person name="Montanini B."/>
            <person name="Hainaut M."/>
            <person name="Levati E."/>
            <person name="Barry K.W."/>
            <person name="Belfiori B."/>
            <person name="Cichocki N."/>
            <person name="Clum A."/>
            <person name="Dockter R.B."/>
            <person name="Fauchery L."/>
            <person name="Guy J."/>
            <person name="Iotti M."/>
            <person name="Le Tacon F."/>
            <person name="Lindquist E.A."/>
            <person name="Lipzen A."/>
            <person name="Malagnac F."/>
            <person name="Mello A."/>
            <person name="Molinier V."/>
            <person name="Miyauchi S."/>
            <person name="Poulain J."/>
            <person name="Riccioni C."/>
            <person name="Rubini A."/>
            <person name="Sitrit Y."/>
            <person name="Splivallo R."/>
            <person name="Traeger S."/>
            <person name="Wang M."/>
            <person name="Zifcakova L."/>
            <person name="Wipf D."/>
            <person name="Zambonelli A."/>
            <person name="Paolocci F."/>
            <person name="Nowrousian M."/>
            <person name="Ottonello S."/>
            <person name="Baldrian P."/>
            <person name="Spatafora J.W."/>
            <person name="Henrissat B."/>
            <person name="Nagy L.G."/>
            <person name="Aury J.M."/>
            <person name="Wincker P."/>
            <person name="Grigoriev I.V."/>
            <person name="Bonfante P."/>
            <person name="Martin F.M."/>
        </authorList>
    </citation>
    <scope>NUCLEOTIDE SEQUENCE [LARGE SCALE GENOMIC DNA]</scope>
    <source>
        <strain evidence="2 3">120613-1</strain>
    </source>
</reference>
<keyword evidence="3" id="KW-1185">Reference proteome</keyword>
<feature type="compositionally biased region" description="Polar residues" evidence="1">
    <location>
        <begin position="9"/>
        <end position="34"/>
    </location>
</feature>
<feature type="non-terminal residue" evidence="2">
    <location>
        <position position="52"/>
    </location>
</feature>
<dbReference type="EMBL" id="ML120379">
    <property type="protein sequence ID" value="RPB00573.1"/>
    <property type="molecule type" value="Genomic_DNA"/>
</dbReference>
<feature type="region of interest" description="Disordered" evidence="1">
    <location>
        <begin position="1"/>
        <end position="52"/>
    </location>
</feature>
<evidence type="ECO:0000313" key="2">
    <source>
        <dbReference type="EMBL" id="RPB00573.1"/>
    </source>
</evidence>
<accession>A0A3N4JQL0</accession>
<evidence type="ECO:0000313" key="3">
    <source>
        <dbReference type="Proteomes" id="UP000276215"/>
    </source>
</evidence>
<evidence type="ECO:0000256" key="1">
    <source>
        <dbReference type="SAM" id="MobiDB-lite"/>
    </source>
</evidence>
<proteinExistence type="predicted"/>
<dbReference type="AlphaFoldDB" id="A0A3N4JQL0"/>
<sequence>MKDERNRLPLTSQTCIPNCRGTPSPQTKPQSYHTTPHLPSPSTSIRKAQALH</sequence>